<dbReference type="EMBL" id="CP104013">
    <property type="protein sequence ID" value="UYP46689.1"/>
    <property type="molecule type" value="Genomic_DNA"/>
</dbReference>
<dbReference type="Proteomes" id="UP001208689">
    <property type="component" value="Chromosome"/>
</dbReference>
<accession>A0ABY6HT57</accession>
<sequence>MSERTKFCSFASDPEKCHQFEKMMSNIGNKMNLPVQMLQSIGQSSFQKIENNKNITLSNYFTASPTKKSHIIQEILDILCGELKNTGHSRKMVNNFRDIAEIQLDIFFNEKKSLFS</sequence>
<keyword evidence="2" id="KW-1185">Reference proteome</keyword>
<reference evidence="1" key="1">
    <citation type="submission" date="2022-09" db="EMBL/GenBank/DDBJ databases">
        <title>Actin cytoskeleton and complex cell architecture in an #Asgard archaeon.</title>
        <authorList>
            <person name="Ponce Toledo R.I."/>
            <person name="Schleper C."/>
            <person name="Rodrigues Oliveira T."/>
            <person name="Wollweber F."/>
            <person name="Xu J."/>
            <person name="Rittmann S."/>
            <person name="Klingl A."/>
            <person name="Pilhofer M."/>
        </authorList>
    </citation>
    <scope>NUCLEOTIDE SEQUENCE</scope>
    <source>
        <strain evidence="1">B-35</strain>
    </source>
</reference>
<evidence type="ECO:0000313" key="2">
    <source>
        <dbReference type="Proteomes" id="UP001208689"/>
    </source>
</evidence>
<evidence type="ECO:0000313" key="1">
    <source>
        <dbReference type="EMBL" id="UYP46689.1"/>
    </source>
</evidence>
<protein>
    <submittedName>
        <fullName evidence="1">Uncharacterized protein</fullName>
    </submittedName>
</protein>
<name>A0ABY6HT57_9ARCH</name>
<organism evidence="1 2">
    <name type="scientific">Candidatus Lokiarchaeum ossiferum</name>
    <dbReference type="NCBI Taxonomy" id="2951803"/>
    <lineage>
        <taxon>Archaea</taxon>
        <taxon>Promethearchaeati</taxon>
        <taxon>Promethearchaeota</taxon>
        <taxon>Promethearchaeia</taxon>
        <taxon>Promethearchaeales</taxon>
        <taxon>Promethearchaeaceae</taxon>
        <taxon>Candidatus Lokiarchaeum</taxon>
    </lineage>
</organism>
<proteinExistence type="predicted"/>
<gene>
    <name evidence="1" type="ORF">NEF87_002974</name>
</gene>